<sequence length="344" mass="36878">MRELKYYEALSEGLVQAMERDSSIFVTGIAVDYASGIFGSTVEATRRFGPERVFDSPAMENAMTGICIGAAAMGKRPMMVHPRNDFMFLAFDQLINLAAKWRYMYGGNAGSVPVVVRAVVGKGWGQGATHSQSLQSLLAHFPGLQVVLPALPQDAKGLTIAALQSNAPTVILEHRTLYGISGPVDEAYVPTPIGKARVVQEGTDVTIVATSFMVIEAMRAAEELAKEGVSVELVDLRSIRPLDEETILSSVRKTGRLVVADTSWELCGVVSEIAALAAEKAFHSLKAPVRRIALADCPAPVSMSLEAAFYPKASTIARAVLATLGRTHSHLGDIDLADDFKGPY</sequence>
<dbReference type="Gene3D" id="3.40.50.970">
    <property type="match status" value="1"/>
</dbReference>
<dbReference type="InterPro" id="IPR005475">
    <property type="entry name" value="Transketolase-like_Pyr-bd"/>
</dbReference>
<organism evidence="5 6">
    <name type="scientific">Skermanella aerolata</name>
    <dbReference type="NCBI Taxonomy" id="393310"/>
    <lineage>
        <taxon>Bacteria</taxon>
        <taxon>Pseudomonadati</taxon>
        <taxon>Pseudomonadota</taxon>
        <taxon>Alphaproteobacteria</taxon>
        <taxon>Rhodospirillales</taxon>
        <taxon>Azospirillaceae</taxon>
        <taxon>Skermanella</taxon>
    </lineage>
</organism>
<evidence type="ECO:0000313" key="6">
    <source>
        <dbReference type="Proteomes" id="UP000321523"/>
    </source>
</evidence>
<accession>A0A512DV25</accession>
<dbReference type="Pfam" id="PF02780">
    <property type="entry name" value="Transketolase_C"/>
    <property type="match status" value="1"/>
</dbReference>
<keyword evidence="2" id="KW-0560">Oxidoreductase</keyword>
<keyword evidence="3" id="KW-0786">Thiamine pyrophosphate</keyword>
<dbReference type="Gene3D" id="3.40.50.920">
    <property type="match status" value="1"/>
</dbReference>
<protein>
    <submittedName>
        <fullName evidence="5">Acetoin dehydrogenase</fullName>
    </submittedName>
</protein>
<dbReference type="FunFam" id="3.40.50.920:FF:000001">
    <property type="entry name" value="Pyruvate dehydrogenase E1 beta subunit"/>
    <property type="match status" value="1"/>
</dbReference>
<evidence type="ECO:0000256" key="2">
    <source>
        <dbReference type="ARBA" id="ARBA00023002"/>
    </source>
</evidence>
<dbReference type="RefSeq" id="WP_044429822.1">
    <property type="nucleotide sequence ID" value="NZ_BJYZ01000021.1"/>
</dbReference>
<dbReference type="OrthoDB" id="9780894at2"/>
<dbReference type="PANTHER" id="PTHR43257:SF2">
    <property type="entry name" value="PYRUVATE DEHYDROGENASE E1 COMPONENT SUBUNIT BETA"/>
    <property type="match status" value="1"/>
</dbReference>
<proteinExistence type="predicted"/>
<dbReference type="AlphaFoldDB" id="A0A512DV25"/>
<feature type="domain" description="Transketolase-like pyrimidine-binding" evidence="4">
    <location>
        <begin position="4"/>
        <end position="180"/>
    </location>
</feature>
<dbReference type="EMBL" id="BJYZ01000021">
    <property type="protein sequence ID" value="GEO40318.1"/>
    <property type="molecule type" value="Genomic_DNA"/>
</dbReference>
<dbReference type="SUPFAM" id="SSF52518">
    <property type="entry name" value="Thiamin diphosphate-binding fold (THDP-binding)"/>
    <property type="match status" value="1"/>
</dbReference>
<keyword evidence="6" id="KW-1185">Reference proteome</keyword>
<evidence type="ECO:0000313" key="5">
    <source>
        <dbReference type="EMBL" id="GEO40318.1"/>
    </source>
</evidence>
<dbReference type="SUPFAM" id="SSF52922">
    <property type="entry name" value="TK C-terminal domain-like"/>
    <property type="match status" value="1"/>
</dbReference>
<evidence type="ECO:0000259" key="4">
    <source>
        <dbReference type="SMART" id="SM00861"/>
    </source>
</evidence>
<reference evidence="5 6" key="1">
    <citation type="submission" date="2019-07" db="EMBL/GenBank/DDBJ databases">
        <title>Whole genome shotgun sequence of Skermanella aerolata NBRC 106429.</title>
        <authorList>
            <person name="Hosoyama A."/>
            <person name="Uohara A."/>
            <person name="Ohji S."/>
            <person name="Ichikawa N."/>
        </authorList>
    </citation>
    <scope>NUCLEOTIDE SEQUENCE [LARGE SCALE GENOMIC DNA]</scope>
    <source>
        <strain evidence="5 6">NBRC 106429</strain>
    </source>
</reference>
<dbReference type="InterPro" id="IPR009014">
    <property type="entry name" value="Transketo_C/PFOR_II"/>
</dbReference>
<dbReference type="GO" id="GO:0016491">
    <property type="term" value="F:oxidoreductase activity"/>
    <property type="evidence" value="ECO:0007669"/>
    <property type="project" value="UniProtKB-KW"/>
</dbReference>
<dbReference type="Pfam" id="PF02779">
    <property type="entry name" value="Transket_pyr"/>
    <property type="match status" value="1"/>
</dbReference>
<dbReference type="Proteomes" id="UP000321523">
    <property type="component" value="Unassembled WGS sequence"/>
</dbReference>
<dbReference type="InterPro" id="IPR033248">
    <property type="entry name" value="Transketolase_C"/>
</dbReference>
<dbReference type="SMART" id="SM00861">
    <property type="entry name" value="Transket_pyr"/>
    <property type="match status" value="1"/>
</dbReference>
<comment type="caution">
    <text evidence="5">The sequence shown here is derived from an EMBL/GenBank/DDBJ whole genome shotgun (WGS) entry which is preliminary data.</text>
</comment>
<gene>
    <name evidence="5" type="ORF">SAE02_44660</name>
</gene>
<name>A0A512DV25_9PROT</name>
<dbReference type="InterPro" id="IPR029061">
    <property type="entry name" value="THDP-binding"/>
</dbReference>
<evidence type="ECO:0000256" key="1">
    <source>
        <dbReference type="ARBA" id="ARBA00001964"/>
    </source>
</evidence>
<comment type="cofactor">
    <cofactor evidence="1">
        <name>thiamine diphosphate</name>
        <dbReference type="ChEBI" id="CHEBI:58937"/>
    </cofactor>
</comment>
<dbReference type="PANTHER" id="PTHR43257">
    <property type="entry name" value="PYRUVATE DEHYDROGENASE E1 COMPONENT BETA SUBUNIT"/>
    <property type="match status" value="1"/>
</dbReference>
<evidence type="ECO:0000256" key="3">
    <source>
        <dbReference type="ARBA" id="ARBA00023052"/>
    </source>
</evidence>